<accession>A0A9P9HJT8</accession>
<keyword evidence="6" id="KW-1185">Reference proteome</keyword>
<dbReference type="PROSITE" id="PS51409">
    <property type="entry name" value="ARGINASE_2"/>
    <property type="match status" value="1"/>
</dbReference>
<sequence length="330" mass="36045">MNRNRGFERLPPLGTDNLFGPSQPTPPVFKTITAIISPYHMGVCGKEVACGPNALIQAGLLEALRQLGLIVYEIVLEPVDEFEGEIGRSFELHRRTSKAVTRAVESNSFPLILSGNSSSTVGVMAGISNSRLYHDTELPGCLWFDAHDDYNTPDTILSCYLDAMGIAMLEGEAWKALLETIPGFRPLNLKRKLVHCGMRDVTEEQRDRVVHAGFPIVWGSTEEKVNFKDELQSLLIQKGASPRVVHLDLDCLDTSVGIVNKYAAPGGLSKQDLVGCMDMVPARSWPLSLTIASYDPSCDVEGKIPPVAVVSVVTFFKSLMRFGVLTPKAG</sequence>
<dbReference type="AlphaFoldDB" id="A0A9P9HJT8"/>
<evidence type="ECO:0000256" key="2">
    <source>
        <dbReference type="ARBA" id="ARBA00022801"/>
    </source>
</evidence>
<dbReference type="OrthoDB" id="9992747at2759"/>
<dbReference type="GO" id="GO:0030145">
    <property type="term" value="F:manganese ion binding"/>
    <property type="evidence" value="ECO:0007669"/>
    <property type="project" value="TreeGrafter"/>
</dbReference>
<comment type="similarity">
    <text evidence="4">Belongs to the arginase family.</text>
</comment>
<evidence type="ECO:0008006" key="7">
    <source>
        <dbReference type="Google" id="ProtNLM"/>
    </source>
</evidence>
<keyword evidence="1" id="KW-0479">Metal-binding</keyword>
<keyword evidence="2" id="KW-0378">Hydrolase</keyword>
<dbReference type="PRINTS" id="PR00116">
    <property type="entry name" value="ARGINASE"/>
</dbReference>
<dbReference type="InterPro" id="IPR006035">
    <property type="entry name" value="Ureohydrolase"/>
</dbReference>
<comment type="caution">
    <text evidence="5">The sequence shown here is derived from an EMBL/GenBank/DDBJ whole genome shotgun (WGS) entry which is preliminary data.</text>
</comment>
<keyword evidence="3" id="KW-0464">Manganese</keyword>
<dbReference type="Pfam" id="PF00491">
    <property type="entry name" value="Arginase"/>
    <property type="match status" value="1"/>
</dbReference>
<gene>
    <name evidence="5" type="ORF">B0J15DRAFT_396026</name>
</gene>
<organism evidence="5 6">
    <name type="scientific">Fusarium solani</name>
    <name type="common">Filamentous fungus</name>
    <dbReference type="NCBI Taxonomy" id="169388"/>
    <lineage>
        <taxon>Eukaryota</taxon>
        <taxon>Fungi</taxon>
        <taxon>Dikarya</taxon>
        <taxon>Ascomycota</taxon>
        <taxon>Pezizomycotina</taxon>
        <taxon>Sordariomycetes</taxon>
        <taxon>Hypocreomycetidae</taxon>
        <taxon>Hypocreales</taxon>
        <taxon>Nectriaceae</taxon>
        <taxon>Fusarium</taxon>
        <taxon>Fusarium solani species complex</taxon>
    </lineage>
</organism>
<dbReference type="Gene3D" id="3.40.800.10">
    <property type="entry name" value="Ureohydrolase domain"/>
    <property type="match status" value="1"/>
</dbReference>
<dbReference type="GO" id="GO:0004053">
    <property type="term" value="F:arginase activity"/>
    <property type="evidence" value="ECO:0007669"/>
    <property type="project" value="TreeGrafter"/>
</dbReference>
<name>A0A9P9HJT8_FUSSL</name>
<evidence type="ECO:0000256" key="4">
    <source>
        <dbReference type="PROSITE-ProRule" id="PRU00742"/>
    </source>
</evidence>
<evidence type="ECO:0000313" key="5">
    <source>
        <dbReference type="EMBL" id="KAH7258561.1"/>
    </source>
</evidence>
<evidence type="ECO:0000256" key="3">
    <source>
        <dbReference type="ARBA" id="ARBA00023211"/>
    </source>
</evidence>
<dbReference type="SUPFAM" id="SSF52768">
    <property type="entry name" value="Arginase/deacetylase"/>
    <property type="match status" value="1"/>
</dbReference>
<dbReference type="InterPro" id="IPR023696">
    <property type="entry name" value="Ureohydrolase_dom_sf"/>
</dbReference>
<evidence type="ECO:0000313" key="6">
    <source>
        <dbReference type="Proteomes" id="UP000736672"/>
    </source>
</evidence>
<dbReference type="PANTHER" id="PTHR43782:SF3">
    <property type="entry name" value="ARGINASE"/>
    <property type="match status" value="1"/>
</dbReference>
<evidence type="ECO:0000256" key="1">
    <source>
        <dbReference type="ARBA" id="ARBA00022723"/>
    </source>
</evidence>
<dbReference type="GO" id="GO:0005634">
    <property type="term" value="C:nucleus"/>
    <property type="evidence" value="ECO:0007669"/>
    <property type="project" value="TreeGrafter"/>
</dbReference>
<dbReference type="PANTHER" id="PTHR43782">
    <property type="entry name" value="ARGINASE"/>
    <property type="match status" value="1"/>
</dbReference>
<dbReference type="GO" id="GO:0005829">
    <property type="term" value="C:cytosol"/>
    <property type="evidence" value="ECO:0007669"/>
    <property type="project" value="TreeGrafter"/>
</dbReference>
<proteinExistence type="inferred from homology"/>
<dbReference type="EMBL" id="JAGTJS010000009">
    <property type="protein sequence ID" value="KAH7258561.1"/>
    <property type="molecule type" value="Genomic_DNA"/>
</dbReference>
<dbReference type="Proteomes" id="UP000736672">
    <property type="component" value="Unassembled WGS sequence"/>
</dbReference>
<protein>
    <recommendedName>
        <fullName evidence="7">Arginase</fullName>
    </recommendedName>
</protein>
<reference evidence="5" key="1">
    <citation type="journal article" date="2021" name="Nat. Commun.">
        <title>Genetic determinants of endophytism in the Arabidopsis root mycobiome.</title>
        <authorList>
            <person name="Mesny F."/>
            <person name="Miyauchi S."/>
            <person name="Thiergart T."/>
            <person name="Pickel B."/>
            <person name="Atanasova L."/>
            <person name="Karlsson M."/>
            <person name="Huettel B."/>
            <person name="Barry K.W."/>
            <person name="Haridas S."/>
            <person name="Chen C."/>
            <person name="Bauer D."/>
            <person name="Andreopoulos W."/>
            <person name="Pangilinan J."/>
            <person name="LaButti K."/>
            <person name="Riley R."/>
            <person name="Lipzen A."/>
            <person name="Clum A."/>
            <person name="Drula E."/>
            <person name="Henrissat B."/>
            <person name="Kohler A."/>
            <person name="Grigoriev I.V."/>
            <person name="Martin F.M."/>
            <person name="Hacquard S."/>
        </authorList>
    </citation>
    <scope>NUCLEOTIDE SEQUENCE</scope>
    <source>
        <strain evidence="5">FSSC 5 MPI-SDFR-AT-0091</strain>
    </source>
</reference>
<dbReference type="CDD" id="cd09999">
    <property type="entry name" value="Arginase-like_1"/>
    <property type="match status" value="1"/>
</dbReference>